<evidence type="ECO:0000313" key="9">
    <source>
        <dbReference type="Proteomes" id="UP000715441"/>
    </source>
</evidence>
<evidence type="ECO:0000256" key="7">
    <source>
        <dbReference type="SAM" id="Phobius"/>
    </source>
</evidence>
<reference evidence="8 9" key="1">
    <citation type="submission" date="2020-04" db="EMBL/GenBank/DDBJ databases">
        <title>Novel species.</title>
        <authorList>
            <person name="Teo W.F.A."/>
            <person name="Lipun K."/>
            <person name="Srisuk N."/>
            <person name="Duangmal K."/>
        </authorList>
    </citation>
    <scope>NUCLEOTIDE SEQUENCE [LARGE SCALE GENOMIC DNA]</scope>
    <source>
        <strain evidence="8 9">K13G38</strain>
    </source>
</reference>
<accession>A0ABX1J2K9</accession>
<keyword evidence="4 7" id="KW-0812">Transmembrane</keyword>
<dbReference type="Proteomes" id="UP000715441">
    <property type="component" value="Unassembled WGS sequence"/>
</dbReference>
<feature type="transmembrane region" description="Helical" evidence="7">
    <location>
        <begin position="49"/>
        <end position="69"/>
    </location>
</feature>
<keyword evidence="6 7" id="KW-0472">Membrane</keyword>
<comment type="caution">
    <text evidence="8">The sequence shown here is derived from an EMBL/GenBank/DDBJ whole genome shotgun (WGS) entry which is preliminary data.</text>
</comment>
<feature type="transmembrane region" description="Helical" evidence="7">
    <location>
        <begin position="75"/>
        <end position="93"/>
    </location>
</feature>
<dbReference type="EMBL" id="JAAXLS010000007">
    <property type="protein sequence ID" value="NKQ54002.1"/>
    <property type="molecule type" value="Genomic_DNA"/>
</dbReference>
<evidence type="ECO:0000256" key="5">
    <source>
        <dbReference type="ARBA" id="ARBA00022989"/>
    </source>
</evidence>
<feature type="transmembrane region" description="Helical" evidence="7">
    <location>
        <begin position="355"/>
        <end position="376"/>
    </location>
</feature>
<feature type="transmembrane region" description="Helical" evidence="7">
    <location>
        <begin position="167"/>
        <end position="188"/>
    </location>
</feature>
<comment type="subcellular location">
    <subcellularLocation>
        <location evidence="1">Cell membrane</location>
        <topology evidence="1">Multi-pass membrane protein</topology>
    </subcellularLocation>
</comment>
<feature type="transmembrane region" description="Helical" evidence="7">
    <location>
        <begin position="194"/>
        <end position="214"/>
    </location>
</feature>
<name>A0ABX1J2K9_9PSEU</name>
<evidence type="ECO:0000256" key="6">
    <source>
        <dbReference type="ARBA" id="ARBA00023136"/>
    </source>
</evidence>
<keyword evidence="9" id="KW-1185">Reference proteome</keyword>
<evidence type="ECO:0000256" key="2">
    <source>
        <dbReference type="ARBA" id="ARBA00007977"/>
    </source>
</evidence>
<evidence type="ECO:0000256" key="4">
    <source>
        <dbReference type="ARBA" id="ARBA00022692"/>
    </source>
</evidence>
<dbReference type="Pfam" id="PF03601">
    <property type="entry name" value="Cons_hypoth698"/>
    <property type="match status" value="1"/>
</dbReference>
<sequence>MCPWPPSPVDHLANVRTSPTLLVHTFEGKGFRVVNATAIRPQVTHAGALARRLPGLAAAVVVAAVATVAGRFAPVVGGPVFGIVLGAVAGALVPGLRGEVWRPGYAIAAQPVLQLSIVVLGTGLSLRQVVEVGGGSLPVMLGTLAVALGGAWLLGRLLGVRGGTQTLIGVGTGICGASAIAATSAVIKPKQAEIAYAVGTIFTFNIAAVLLFPPLGHLLGMSPHSFGLWSGTAINDTSSVVAASFAYGGDAGSYGIVVKLTRTLTLIPIVIVLAVLAARREAGGRFDLRTMPWRKIVPLFLIGFLAAATLDTLGVIPASWHAPLSTAGTFLITTALAGIGLSLRFSDMRKAGHRPLLLGALLWVAVAAASLGLQALTGTL</sequence>
<gene>
    <name evidence="8" type="ORF">HFP15_14030</name>
</gene>
<keyword evidence="3" id="KW-1003">Cell membrane</keyword>
<feature type="transmembrane region" description="Helical" evidence="7">
    <location>
        <begin position="260"/>
        <end position="278"/>
    </location>
</feature>
<evidence type="ECO:0000256" key="1">
    <source>
        <dbReference type="ARBA" id="ARBA00004651"/>
    </source>
</evidence>
<keyword evidence="5 7" id="KW-1133">Transmembrane helix</keyword>
<feature type="transmembrane region" description="Helical" evidence="7">
    <location>
        <begin position="299"/>
        <end position="318"/>
    </location>
</feature>
<dbReference type="PANTHER" id="PTHR30106:SF1">
    <property type="entry name" value="UPF0324 MEMBRANE PROTEIN FN0533"/>
    <property type="match status" value="1"/>
</dbReference>
<dbReference type="InterPro" id="IPR018383">
    <property type="entry name" value="UPF0324_pro"/>
</dbReference>
<feature type="transmembrane region" description="Helical" evidence="7">
    <location>
        <begin position="105"/>
        <end position="124"/>
    </location>
</feature>
<evidence type="ECO:0000313" key="8">
    <source>
        <dbReference type="EMBL" id="NKQ54002.1"/>
    </source>
</evidence>
<dbReference type="PANTHER" id="PTHR30106">
    <property type="entry name" value="INNER MEMBRANE PROTEIN YEIH-RELATED"/>
    <property type="match status" value="1"/>
</dbReference>
<proteinExistence type="inferred from homology"/>
<feature type="transmembrane region" description="Helical" evidence="7">
    <location>
        <begin position="136"/>
        <end position="155"/>
    </location>
</feature>
<evidence type="ECO:0000256" key="3">
    <source>
        <dbReference type="ARBA" id="ARBA00022475"/>
    </source>
</evidence>
<protein>
    <submittedName>
        <fullName evidence="8">Sulfate exporter family transporter</fullName>
    </submittedName>
</protein>
<feature type="transmembrane region" description="Helical" evidence="7">
    <location>
        <begin position="324"/>
        <end position="343"/>
    </location>
</feature>
<organism evidence="8 9">
    <name type="scientific">Amycolatopsis acididurans</name>
    <dbReference type="NCBI Taxonomy" id="2724524"/>
    <lineage>
        <taxon>Bacteria</taxon>
        <taxon>Bacillati</taxon>
        <taxon>Actinomycetota</taxon>
        <taxon>Actinomycetes</taxon>
        <taxon>Pseudonocardiales</taxon>
        <taxon>Pseudonocardiaceae</taxon>
        <taxon>Amycolatopsis</taxon>
    </lineage>
</organism>
<comment type="similarity">
    <text evidence="2">Belongs to the UPF0324 family.</text>
</comment>